<evidence type="ECO:0000256" key="1">
    <source>
        <dbReference type="ARBA" id="ARBA00004418"/>
    </source>
</evidence>
<dbReference type="GO" id="GO:0005506">
    <property type="term" value="F:iron ion binding"/>
    <property type="evidence" value="ECO:0007669"/>
    <property type="project" value="InterPro"/>
</dbReference>
<evidence type="ECO:0000256" key="2">
    <source>
        <dbReference type="ARBA" id="ARBA00022448"/>
    </source>
</evidence>
<gene>
    <name evidence="9" type="ORF">METZ01_LOCUS195341</name>
</gene>
<keyword evidence="3" id="KW-0349">Heme</keyword>
<dbReference type="EMBL" id="UINC01041346">
    <property type="protein sequence ID" value="SVB42487.1"/>
    <property type="molecule type" value="Genomic_DNA"/>
</dbReference>
<dbReference type="GO" id="GO:0009055">
    <property type="term" value="F:electron transfer activity"/>
    <property type="evidence" value="ECO:0007669"/>
    <property type="project" value="InterPro"/>
</dbReference>
<evidence type="ECO:0000256" key="3">
    <source>
        <dbReference type="ARBA" id="ARBA00022617"/>
    </source>
</evidence>
<dbReference type="PIRSF" id="PIRSF000005">
    <property type="entry name" value="Cytochrome_c4"/>
    <property type="match status" value="1"/>
</dbReference>
<dbReference type="InterPro" id="IPR050597">
    <property type="entry name" value="Cytochrome_c_Oxidase_Subunit"/>
</dbReference>
<keyword evidence="5" id="KW-0574">Periplasm</keyword>
<protein>
    <recommendedName>
        <fullName evidence="8">Cytochrome c domain-containing protein</fullName>
    </recommendedName>
</protein>
<evidence type="ECO:0000256" key="4">
    <source>
        <dbReference type="ARBA" id="ARBA00022723"/>
    </source>
</evidence>
<evidence type="ECO:0000256" key="5">
    <source>
        <dbReference type="ARBA" id="ARBA00022764"/>
    </source>
</evidence>
<dbReference type="Pfam" id="PF00034">
    <property type="entry name" value="Cytochrom_C"/>
    <property type="match status" value="2"/>
</dbReference>
<evidence type="ECO:0000256" key="7">
    <source>
        <dbReference type="ARBA" id="ARBA00023004"/>
    </source>
</evidence>
<keyword evidence="7" id="KW-0408">Iron</keyword>
<keyword evidence="6" id="KW-0249">Electron transport</keyword>
<keyword evidence="4" id="KW-0479">Metal-binding</keyword>
<dbReference type="GO" id="GO:0020037">
    <property type="term" value="F:heme binding"/>
    <property type="evidence" value="ECO:0007669"/>
    <property type="project" value="InterPro"/>
</dbReference>
<dbReference type="Gene3D" id="1.10.760.10">
    <property type="entry name" value="Cytochrome c-like domain"/>
    <property type="match status" value="2"/>
</dbReference>
<proteinExistence type="predicted"/>
<dbReference type="SUPFAM" id="SSF46626">
    <property type="entry name" value="Cytochrome c"/>
    <property type="match status" value="2"/>
</dbReference>
<feature type="domain" description="Cytochrome c" evidence="8">
    <location>
        <begin position="113"/>
        <end position="193"/>
    </location>
</feature>
<evidence type="ECO:0000259" key="8">
    <source>
        <dbReference type="PROSITE" id="PS51007"/>
    </source>
</evidence>
<dbReference type="InterPro" id="IPR009056">
    <property type="entry name" value="Cyt_c-like_dom"/>
</dbReference>
<feature type="domain" description="Cytochrome c" evidence="8">
    <location>
        <begin position="24"/>
        <end position="102"/>
    </location>
</feature>
<dbReference type="InterPro" id="IPR024167">
    <property type="entry name" value="Cytochrome_c4-like"/>
</dbReference>
<dbReference type="PANTHER" id="PTHR33751:SF9">
    <property type="entry name" value="CYTOCHROME C4"/>
    <property type="match status" value="1"/>
</dbReference>
<accession>A0A382DY41</accession>
<sequence>MKVRFMRGWLVSFVIVFVSGTAHADTSEGFRLSQTCAGCHGTAGASPGNTIPILGGQSARYLIDTMRAYQTGDRKFYVMNIIANAFSDTQVAQISHWFSSQPWVDTATPNRASLAANGAPIAATKCVECDGANGKGGDLGPRIAGQPVTYLTKVMSEYKADKRTSANAVQMIIARDLSDGDIEALAHYYSRMR</sequence>
<comment type="subcellular location">
    <subcellularLocation>
        <location evidence="1">Periplasm</location>
    </subcellularLocation>
</comment>
<dbReference type="PROSITE" id="PS51007">
    <property type="entry name" value="CYTC"/>
    <property type="match status" value="2"/>
</dbReference>
<dbReference type="InterPro" id="IPR036909">
    <property type="entry name" value="Cyt_c-like_dom_sf"/>
</dbReference>
<evidence type="ECO:0000313" key="9">
    <source>
        <dbReference type="EMBL" id="SVB42487.1"/>
    </source>
</evidence>
<evidence type="ECO:0000256" key="6">
    <source>
        <dbReference type="ARBA" id="ARBA00022982"/>
    </source>
</evidence>
<organism evidence="9">
    <name type="scientific">marine metagenome</name>
    <dbReference type="NCBI Taxonomy" id="408172"/>
    <lineage>
        <taxon>unclassified sequences</taxon>
        <taxon>metagenomes</taxon>
        <taxon>ecological metagenomes</taxon>
    </lineage>
</organism>
<dbReference type="AlphaFoldDB" id="A0A382DY41"/>
<name>A0A382DY41_9ZZZZ</name>
<keyword evidence="2" id="KW-0813">Transport</keyword>
<dbReference type="GO" id="GO:0042597">
    <property type="term" value="C:periplasmic space"/>
    <property type="evidence" value="ECO:0007669"/>
    <property type="project" value="UniProtKB-SubCell"/>
</dbReference>
<reference evidence="9" key="1">
    <citation type="submission" date="2018-05" db="EMBL/GenBank/DDBJ databases">
        <authorList>
            <person name="Lanie J.A."/>
            <person name="Ng W.-L."/>
            <person name="Kazmierczak K.M."/>
            <person name="Andrzejewski T.M."/>
            <person name="Davidsen T.M."/>
            <person name="Wayne K.J."/>
            <person name="Tettelin H."/>
            <person name="Glass J.I."/>
            <person name="Rusch D."/>
            <person name="Podicherti R."/>
            <person name="Tsui H.-C.T."/>
            <person name="Winkler M.E."/>
        </authorList>
    </citation>
    <scope>NUCLEOTIDE SEQUENCE</scope>
</reference>
<dbReference type="PANTHER" id="PTHR33751">
    <property type="entry name" value="CBB3-TYPE CYTOCHROME C OXIDASE SUBUNIT FIXP"/>
    <property type="match status" value="1"/>
</dbReference>